<dbReference type="SUPFAM" id="SSF50104">
    <property type="entry name" value="Translation proteins SH3-like domain"/>
    <property type="match status" value="1"/>
</dbReference>
<accession>A0AAW0HB78</accession>
<evidence type="ECO:0000256" key="2">
    <source>
        <dbReference type="ARBA" id="ARBA00022980"/>
    </source>
</evidence>
<comment type="caution">
    <text evidence="8">The sequence shown here is derived from an EMBL/GenBank/DDBJ whole genome shotgun (WGS) entry which is preliminary data.</text>
</comment>
<evidence type="ECO:0000256" key="4">
    <source>
        <dbReference type="ARBA" id="ARBA00034092"/>
    </source>
</evidence>
<organism evidence="8 9">
    <name type="scientific">Myodes glareolus</name>
    <name type="common">Bank vole</name>
    <name type="synonym">Clethrionomys glareolus</name>
    <dbReference type="NCBI Taxonomy" id="447135"/>
    <lineage>
        <taxon>Eukaryota</taxon>
        <taxon>Metazoa</taxon>
        <taxon>Chordata</taxon>
        <taxon>Craniata</taxon>
        <taxon>Vertebrata</taxon>
        <taxon>Euteleostomi</taxon>
        <taxon>Mammalia</taxon>
        <taxon>Eutheria</taxon>
        <taxon>Euarchontoglires</taxon>
        <taxon>Glires</taxon>
        <taxon>Rodentia</taxon>
        <taxon>Myomorpha</taxon>
        <taxon>Muroidea</taxon>
        <taxon>Cricetidae</taxon>
        <taxon>Arvicolinae</taxon>
        <taxon>Myodes</taxon>
    </lineage>
</organism>
<protein>
    <recommendedName>
        <fullName evidence="5">Large ribosomal subunit protein uL24</fullName>
    </recommendedName>
    <alternativeName>
        <fullName evidence="6">60S ribosomal protein L26</fullName>
    </alternativeName>
</protein>
<evidence type="ECO:0000256" key="3">
    <source>
        <dbReference type="ARBA" id="ARBA00023274"/>
    </source>
</evidence>
<dbReference type="InterPro" id="IPR014722">
    <property type="entry name" value="Rib_uL2_dom2"/>
</dbReference>
<dbReference type="GO" id="GO:0006412">
    <property type="term" value="P:translation"/>
    <property type="evidence" value="ECO:0007669"/>
    <property type="project" value="InterPro"/>
</dbReference>
<dbReference type="EMBL" id="JBBHLL010000711">
    <property type="protein sequence ID" value="KAK7798297.1"/>
    <property type="molecule type" value="Genomic_DNA"/>
</dbReference>
<dbReference type="InterPro" id="IPR008991">
    <property type="entry name" value="Translation_prot_SH3-like_sf"/>
</dbReference>
<evidence type="ECO:0000313" key="8">
    <source>
        <dbReference type="EMBL" id="KAK7798297.1"/>
    </source>
</evidence>
<dbReference type="NCBIfam" id="TIGR01080">
    <property type="entry name" value="rplX_A_E"/>
    <property type="match status" value="1"/>
</dbReference>
<comment type="subunit">
    <text evidence="7">Component of the large ribosomal subunit. Interacts with DHX33.</text>
</comment>
<dbReference type="Gene3D" id="2.30.30.30">
    <property type="match status" value="1"/>
</dbReference>
<comment type="function">
    <text evidence="4">Component of the large ribosomal subunit. The ribosome is a large ribonucleoprotein complex responsible for the synthesis of proteins in the cell.</text>
</comment>
<comment type="similarity">
    <text evidence="1">Belongs to the universal ribosomal protein uL24 family.</text>
</comment>
<dbReference type="Pfam" id="PF16906">
    <property type="entry name" value="Ribosomal_L26"/>
    <property type="match status" value="1"/>
</dbReference>
<evidence type="ECO:0000256" key="6">
    <source>
        <dbReference type="ARBA" id="ARBA00041212"/>
    </source>
</evidence>
<name>A0AAW0HB78_MYOGA</name>
<keyword evidence="3" id="KW-0687">Ribonucleoprotein</keyword>
<dbReference type="GO" id="GO:0003735">
    <property type="term" value="F:structural constituent of ribosome"/>
    <property type="evidence" value="ECO:0007669"/>
    <property type="project" value="InterPro"/>
</dbReference>
<proteinExistence type="inferred from homology"/>
<reference evidence="8 9" key="1">
    <citation type="journal article" date="2023" name="bioRxiv">
        <title>Conserved and derived expression patterns and positive selection on dental genes reveal complex evolutionary context of ever-growing rodent molars.</title>
        <authorList>
            <person name="Calamari Z.T."/>
            <person name="Song A."/>
            <person name="Cohen E."/>
            <person name="Akter M."/>
            <person name="Roy R.D."/>
            <person name="Hallikas O."/>
            <person name="Christensen M.M."/>
            <person name="Li P."/>
            <person name="Marangoni P."/>
            <person name="Jernvall J."/>
            <person name="Klein O.D."/>
        </authorList>
    </citation>
    <scope>NUCLEOTIDE SEQUENCE [LARGE SCALE GENOMIC DNA]</scope>
    <source>
        <strain evidence="8">V071</strain>
    </source>
</reference>
<keyword evidence="9" id="KW-1185">Reference proteome</keyword>
<evidence type="ECO:0000313" key="9">
    <source>
        <dbReference type="Proteomes" id="UP001488838"/>
    </source>
</evidence>
<dbReference type="PANTHER" id="PTHR11143">
    <property type="entry name" value="60S RIBOSOMAL PROTEIN L26 FAMILY MEMBER"/>
    <property type="match status" value="1"/>
</dbReference>
<dbReference type="GO" id="GO:0003723">
    <property type="term" value="F:RNA binding"/>
    <property type="evidence" value="ECO:0007669"/>
    <property type="project" value="InterPro"/>
</dbReference>
<dbReference type="GO" id="GO:0015934">
    <property type="term" value="C:large ribosomal subunit"/>
    <property type="evidence" value="ECO:0007669"/>
    <property type="project" value="InterPro"/>
</dbReference>
<keyword evidence="2" id="KW-0689">Ribosomal protein</keyword>
<dbReference type="AlphaFoldDB" id="A0AAW0HB78"/>
<dbReference type="CDD" id="cd06089">
    <property type="entry name" value="KOW_RPL26"/>
    <property type="match status" value="1"/>
</dbReference>
<evidence type="ECO:0000256" key="1">
    <source>
        <dbReference type="ARBA" id="ARBA00010618"/>
    </source>
</evidence>
<dbReference type="Proteomes" id="UP001488838">
    <property type="component" value="Unassembled WGS sequence"/>
</dbReference>
<evidence type="ECO:0000256" key="5">
    <source>
        <dbReference type="ARBA" id="ARBA00035206"/>
    </source>
</evidence>
<dbReference type="InterPro" id="IPR041988">
    <property type="entry name" value="Ribosomal_uL24_KOW"/>
</dbReference>
<gene>
    <name evidence="8" type="ORF">U0070_013090</name>
</gene>
<dbReference type="FunFam" id="2.30.30.30:FF:000009">
    <property type="entry name" value="60S ribosomal protein L26"/>
    <property type="match status" value="1"/>
</dbReference>
<sequence>MESDVVRAYTSYTGHCSKSSCRNLHLHQRMTPKEDGGQISMQRSGCPLTDSVSPWEAKVRPSKNTETLLCIRICRKELACDLEEEEQELRQKYNVRSMPIRKDEEVPVVQGHYKGQQIGKVVQASRKKYIIYIERVQREKANGTTVHVGIHPSKVVITRLKLDKDRKKILKRKAKWRFEHLRLETGKSRFAEKAAKGGCQ</sequence>
<evidence type="ECO:0000256" key="7">
    <source>
        <dbReference type="ARBA" id="ARBA00046482"/>
    </source>
</evidence>
<dbReference type="InterPro" id="IPR005756">
    <property type="entry name" value="Ribosomal_uL24_euk/arc"/>
</dbReference>